<reference evidence="1 2" key="1">
    <citation type="journal article" date="2021" name="Nat. Commun.">
        <title>Genetic determinants of endophytism in the Arabidopsis root mycobiome.</title>
        <authorList>
            <person name="Mesny F."/>
            <person name="Miyauchi S."/>
            <person name="Thiergart T."/>
            <person name="Pickel B."/>
            <person name="Atanasova L."/>
            <person name="Karlsson M."/>
            <person name="Huettel B."/>
            <person name="Barry K.W."/>
            <person name="Haridas S."/>
            <person name="Chen C."/>
            <person name="Bauer D."/>
            <person name="Andreopoulos W."/>
            <person name="Pangilinan J."/>
            <person name="LaButti K."/>
            <person name="Riley R."/>
            <person name="Lipzen A."/>
            <person name="Clum A."/>
            <person name="Drula E."/>
            <person name="Henrissat B."/>
            <person name="Kohler A."/>
            <person name="Grigoriev I.V."/>
            <person name="Martin F.M."/>
            <person name="Hacquard S."/>
        </authorList>
    </citation>
    <scope>NUCLEOTIDE SEQUENCE [LARGE SCALE GENOMIC DNA]</scope>
    <source>
        <strain evidence="1 2">MPI-SDFR-AT-0079</strain>
    </source>
</reference>
<dbReference type="EMBL" id="JAGIZQ010000001">
    <property type="protein sequence ID" value="KAH6651272.1"/>
    <property type="molecule type" value="Genomic_DNA"/>
</dbReference>
<comment type="caution">
    <text evidence="1">The sequence shown here is derived from an EMBL/GenBank/DDBJ whole genome shotgun (WGS) entry which is preliminary data.</text>
</comment>
<dbReference type="Proteomes" id="UP000724584">
    <property type="component" value="Unassembled WGS sequence"/>
</dbReference>
<sequence>MPFEIRPEEEDALLATVAYHYHDYDLLVIRSPPHEHAPVRDSLLEAFPSPPLSSLGDLHPFPVEIIAAICLWMDVATLFRFRQINRFARRVISSLLQYRHITTHALEAYRATLRTRIGIQMHFTLADMHTALCSPECGGCGKFGSFVFLPTFTRVCWVCSSGSKISRVSTLSSVASYYGKPRAEMRRLLPVISSIPGIYSLKEIRRTGSVSLVTKESTLALEAAGVLQRPSLCDKDYEHACAPFVMHGVYWAMVTTAFPYLDRATGRAENGLLCRGCRLNSEQLLWQVDPAGFPGVDCTYTREAFLEHFKNVCHVGQAFWVASDGGIDDVEPDPAQELTAHGETLQFADSHEDLRWVGGQRLGRRRSPLLRRRSLWDSLLGEKNKT</sequence>
<evidence type="ECO:0000313" key="1">
    <source>
        <dbReference type="EMBL" id="KAH6651272.1"/>
    </source>
</evidence>
<name>A0ACB7PS42_9PEZI</name>
<proteinExistence type="predicted"/>
<protein>
    <submittedName>
        <fullName evidence="1">Uncharacterized protein</fullName>
    </submittedName>
</protein>
<gene>
    <name evidence="1" type="ORF">F5144DRAFT_639034</name>
</gene>
<evidence type="ECO:0000313" key="2">
    <source>
        <dbReference type="Proteomes" id="UP000724584"/>
    </source>
</evidence>
<organism evidence="1 2">
    <name type="scientific">Chaetomium tenue</name>
    <dbReference type="NCBI Taxonomy" id="1854479"/>
    <lineage>
        <taxon>Eukaryota</taxon>
        <taxon>Fungi</taxon>
        <taxon>Dikarya</taxon>
        <taxon>Ascomycota</taxon>
        <taxon>Pezizomycotina</taxon>
        <taxon>Sordariomycetes</taxon>
        <taxon>Sordariomycetidae</taxon>
        <taxon>Sordariales</taxon>
        <taxon>Chaetomiaceae</taxon>
        <taxon>Chaetomium</taxon>
    </lineage>
</organism>
<accession>A0ACB7PS42</accession>
<keyword evidence="2" id="KW-1185">Reference proteome</keyword>